<evidence type="ECO:0000313" key="1">
    <source>
        <dbReference type="EMBL" id="SVC40272.1"/>
    </source>
</evidence>
<organism evidence="1">
    <name type="scientific">marine metagenome</name>
    <dbReference type="NCBI Taxonomy" id="408172"/>
    <lineage>
        <taxon>unclassified sequences</taxon>
        <taxon>metagenomes</taxon>
        <taxon>ecological metagenomes</taxon>
    </lineage>
</organism>
<dbReference type="AlphaFoldDB" id="A0A382LYX4"/>
<sequence length="241" mass="26880">MLFDLPRAGFKDLKIPLSPAILKRIWSKPIRTTVFHLTDFDGLGKLKRLQGKKKSISAFFNIEDFIIQSGIKTEGGYVVELKGDILAAAQDDMSSQPDKTGRRWLSLSTLINPLDLSWAGDGLGGAAKLRGIEDDLGRLLLKILKKNGVDIDEGSHNNIIGLQWSHLGKSTGGKEKSIIIKDYIDGMEKIMKKYSKPLKSVFTDYTKKRIQEPDPDSGDTELWDELVVNNFTIKKVHVGEV</sequence>
<dbReference type="EMBL" id="UINC01089297">
    <property type="protein sequence ID" value="SVC40272.1"/>
    <property type="molecule type" value="Genomic_DNA"/>
</dbReference>
<protein>
    <submittedName>
        <fullName evidence="1">Uncharacterized protein</fullName>
    </submittedName>
</protein>
<feature type="non-terminal residue" evidence="1">
    <location>
        <position position="241"/>
    </location>
</feature>
<accession>A0A382LYX4</accession>
<proteinExistence type="predicted"/>
<gene>
    <name evidence="1" type="ORF">METZ01_LOCUS293126</name>
</gene>
<reference evidence="1" key="1">
    <citation type="submission" date="2018-05" db="EMBL/GenBank/DDBJ databases">
        <authorList>
            <person name="Lanie J.A."/>
            <person name="Ng W.-L."/>
            <person name="Kazmierczak K.M."/>
            <person name="Andrzejewski T.M."/>
            <person name="Davidsen T.M."/>
            <person name="Wayne K.J."/>
            <person name="Tettelin H."/>
            <person name="Glass J.I."/>
            <person name="Rusch D."/>
            <person name="Podicherti R."/>
            <person name="Tsui H.-C.T."/>
            <person name="Winkler M.E."/>
        </authorList>
    </citation>
    <scope>NUCLEOTIDE SEQUENCE</scope>
</reference>
<name>A0A382LYX4_9ZZZZ</name>